<dbReference type="Proteomes" id="UP000596329">
    <property type="component" value="Chromosome"/>
</dbReference>
<reference evidence="1 2" key="1">
    <citation type="submission" date="2020-07" db="EMBL/GenBank/DDBJ databases">
        <title>Genomic characterization of Flavobacterium psychrophilum strains.</title>
        <authorList>
            <person name="Castillo D."/>
            <person name="Jorgensen J."/>
            <person name="Middelboe M."/>
        </authorList>
    </citation>
    <scope>NUCLEOTIDE SEQUENCE [LARGE SCALE GENOMIC DNA]</scope>
    <source>
        <strain evidence="1 2">FPS-R7</strain>
    </source>
</reference>
<dbReference type="OMA" id="WINFANT"/>
<evidence type="ECO:0000313" key="2">
    <source>
        <dbReference type="Proteomes" id="UP000596329"/>
    </source>
</evidence>
<dbReference type="EMBL" id="CP059075">
    <property type="protein sequence ID" value="QRE03996.1"/>
    <property type="molecule type" value="Genomic_DNA"/>
</dbReference>
<dbReference type="KEGG" id="fpw:IA04_11045"/>
<dbReference type="KEGG" id="fpq:IB65_11395"/>
<sequence>MKLLISIFCILISFNNLEVSEIRRLYPNAANSEITSKEFASKLSDITSESNKTLVAYKGASITIFSKFEKKISNKVKTFKEGAKLVEFAIASDPNNIEIRLIRLSIQENTPKIVKYNKNTKEDVAFILAHYKEQTNATKEYIKSFVKQSKSFSSDEKLTIK</sequence>
<dbReference type="KEGG" id="fpk:IA06_11130"/>
<accession>A0A075S320</accession>
<dbReference type="KEGG" id="fpc:FPSM_02378"/>
<dbReference type="KEGG" id="fpv:IA03_11170"/>
<gene>
    <name evidence="1" type="ORF">H0H26_14190</name>
</gene>
<protein>
    <submittedName>
        <fullName evidence="1">Uncharacterized protein</fullName>
    </submittedName>
</protein>
<dbReference type="RefSeq" id="WP_011964348.1">
    <property type="nucleotide sequence ID" value="NZ_BCNG01000016.1"/>
</dbReference>
<proteinExistence type="predicted"/>
<name>A0A075S320_FLAPS</name>
<dbReference type="AlphaFoldDB" id="A0A075S320"/>
<evidence type="ECO:0000313" key="1">
    <source>
        <dbReference type="EMBL" id="QRE03996.1"/>
    </source>
</evidence>
<dbReference type="GeneID" id="66553362"/>
<organism evidence="1 2">
    <name type="scientific">Flavobacterium psychrophilum</name>
    <dbReference type="NCBI Taxonomy" id="96345"/>
    <lineage>
        <taxon>Bacteria</taxon>
        <taxon>Pseudomonadati</taxon>
        <taxon>Bacteroidota</taxon>
        <taxon>Flavobacteriia</taxon>
        <taxon>Flavobacteriales</taxon>
        <taxon>Flavobacteriaceae</taxon>
        <taxon>Flavobacterium</taxon>
    </lineage>
</organism>